<gene>
    <name evidence="9 10" type="primary">phnX</name>
    <name evidence="10" type="ORF">U729_679</name>
</gene>
<dbReference type="InterPro" id="IPR023214">
    <property type="entry name" value="HAD_sf"/>
</dbReference>
<dbReference type="GO" id="GO:0005829">
    <property type="term" value="C:cytosol"/>
    <property type="evidence" value="ECO:0007669"/>
    <property type="project" value="TreeGrafter"/>
</dbReference>
<dbReference type="Proteomes" id="UP000030635">
    <property type="component" value="Chromosome"/>
</dbReference>
<dbReference type="AlphaFoldDB" id="A0A0A7FVB1"/>
<dbReference type="InterPro" id="IPR036412">
    <property type="entry name" value="HAD-like_sf"/>
</dbReference>
<dbReference type="EC" id="3.11.1.1" evidence="8 9"/>
<evidence type="ECO:0000256" key="5">
    <source>
        <dbReference type="ARBA" id="ARBA00023270"/>
    </source>
</evidence>
<dbReference type="InterPro" id="IPR006323">
    <property type="entry name" value="Phosphonoacetald_hydro"/>
</dbReference>
<dbReference type="OrthoDB" id="5504491at2"/>
<dbReference type="GO" id="GO:0050194">
    <property type="term" value="F:phosphonoacetaldehyde hydrolase activity"/>
    <property type="evidence" value="ECO:0007669"/>
    <property type="project" value="UniProtKB-UniRule"/>
</dbReference>
<dbReference type="eggNOG" id="COG0637">
    <property type="taxonomic scope" value="Bacteria"/>
</dbReference>
<protein>
    <recommendedName>
        <fullName evidence="8 9">Phosphonoacetaldehyde hydrolase</fullName>
        <shortName evidence="9">Phosphonatase</shortName>
        <ecNumber evidence="8 9">3.11.1.1</ecNumber>
    </recommendedName>
    <alternativeName>
        <fullName evidence="9">Phosphonoacetaldehyde phosphonohydrolase</fullName>
    </alternativeName>
</protein>
<feature type="active site" description="Schiff-base intermediate with substrate" evidence="9">
    <location>
        <position position="54"/>
    </location>
</feature>
<dbReference type="SFLD" id="SFLDS00003">
    <property type="entry name" value="Haloacid_Dehalogenase"/>
    <property type="match status" value="1"/>
</dbReference>
<dbReference type="Gene3D" id="1.10.150.240">
    <property type="entry name" value="Putative phosphatase, domain 2"/>
    <property type="match status" value="1"/>
</dbReference>
<dbReference type="NCBIfam" id="TIGR01549">
    <property type="entry name" value="HAD-SF-IA-v1"/>
    <property type="match status" value="1"/>
</dbReference>
<evidence type="ECO:0000256" key="6">
    <source>
        <dbReference type="ARBA" id="ARBA00052005"/>
    </source>
</evidence>
<dbReference type="RefSeq" id="WP_039311629.1">
    <property type="nucleotide sequence ID" value="NZ_CP006905.1"/>
</dbReference>
<sequence>MKELNNLKGIIVDWAGTMVDYGCMAPLNVFVEVFKEKGITISNEEARGPMGLKKLDHIRELSKLETVKEQFKAIYNREICEDDVVEIYSNFEPKLLNILSNYAEPIEGALELVQFIKDNGLKIGSTSGYTKEMMDIVKVHAKKRGYEPDYIVAADELKEARPYPYMIYKNAIELEMYPICNVVKIGDTPSDILEGKNAGTWTIAILNGGSEVGMSIKESESLPLNIKEEKINKAKYVFKSLNADYIVDSLKDVKEVLREIDKRIENGEYPSR</sequence>
<evidence type="ECO:0000313" key="11">
    <source>
        <dbReference type="Proteomes" id="UP000030635"/>
    </source>
</evidence>
<dbReference type="SUPFAM" id="SSF56784">
    <property type="entry name" value="HAD-like"/>
    <property type="match status" value="1"/>
</dbReference>
<dbReference type="FunFam" id="1.10.150.240:FF:000006">
    <property type="entry name" value="Phosphonoacetaldehyde hydrolase"/>
    <property type="match status" value="1"/>
</dbReference>
<proteinExistence type="inferred from homology"/>
<dbReference type="PANTHER" id="PTHR43434:SF19">
    <property type="entry name" value="PHOSPHONOACETALDEHYDE HYDROLASE"/>
    <property type="match status" value="1"/>
</dbReference>
<dbReference type="GO" id="GO:0019700">
    <property type="term" value="P:organic phosphonate catabolic process"/>
    <property type="evidence" value="ECO:0007669"/>
    <property type="project" value="InterPro"/>
</dbReference>
<feature type="binding site" evidence="9">
    <location>
        <position position="187"/>
    </location>
    <ligand>
        <name>Mg(2+)</name>
        <dbReference type="ChEBI" id="CHEBI:18420"/>
    </ligand>
</feature>
<dbReference type="InterPro" id="IPR050155">
    <property type="entry name" value="HAD-like_hydrolase_sf"/>
</dbReference>
<feature type="active site" description="Nucleophile" evidence="9">
    <location>
        <position position="13"/>
    </location>
</feature>
<dbReference type="Pfam" id="PF00702">
    <property type="entry name" value="Hydrolase"/>
    <property type="match status" value="1"/>
</dbReference>
<keyword evidence="5 9" id="KW-0704">Schiff base</keyword>
<dbReference type="InterPro" id="IPR023198">
    <property type="entry name" value="PGP-like_dom2"/>
</dbReference>
<reference evidence="10 11" key="1">
    <citation type="journal article" date="2015" name="Infect. Genet. Evol.">
        <title>Genomic sequences of six botulinum neurotoxin-producing strains representing three clostridial species illustrate the mobility and diversity of botulinum neurotoxin genes.</title>
        <authorList>
            <person name="Smith T.J."/>
            <person name="Hill K.K."/>
            <person name="Xie G."/>
            <person name="Foley B.T."/>
            <person name="Williamson C.H."/>
            <person name="Foster J.T."/>
            <person name="Johnson S.L."/>
            <person name="Chertkov O."/>
            <person name="Teshima H."/>
            <person name="Gibbons H.S."/>
            <person name="Johnsky L.A."/>
            <person name="Karavis M.A."/>
            <person name="Smith L.A."/>
        </authorList>
    </citation>
    <scope>NUCLEOTIDE SEQUENCE [LARGE SCALE GENOMIC DNA]</scope>
    <source>
        <strain evidence="10">Sullivan</strain>
    </source>
</reference>
<dbReference type="GO" id="GO:0008967">
    <property type="term" value="F:phosphoglycolate phosphatase activity"/>
    <property type="evidence" value="ECO:0007669"/>
    <property type="project" value="TreeGrafter"/>
</dbReference>
<dbReference type="PANTHER" id="PTHR43434">
    <property type="entry name" value="PHOSPHOGLYCOLATE PHOSPHATASE"/>
    <property type="match status" value="1"/>
</dbReference>
<comment type="catalytic activity">
    <reaction evidence="6 9">
        <text>phosphonoacetaldehyde + H2O = acetaldehyde + phosphate + H(+)</text>
        <dbReference type="Rhea" id="RHEA:18905"/>
        <dbReference type="ChEBI" id="CHEBI:15343"/>
        <dbReference type="ChEBI" id="CHEBI:15377"/>
        <dbReference type="ChEBI" id="CHEBI:15378"/>
        <dbReference type="ChEBI" id="CHEBI:43474"/>
        <dbReference type="ChEBI" id="CHEBI:58383"/>
        <dbReference type="EC" id="3.11.1.1"/>
    </reaction>
</comment>
<name>A0A0A7FVB1_9CLOT</name>
<evidence type="ECO:0000256" key="4">
    <source>
        <dbReference type="ARBA" id="ARBA00022842"/>
    </source>
</evidence>
<comment type="cofactor">
    <cofactor evidence="9">
        <name>Mg(2+)</name>
        <dbReference type="ChEBI" id="CHEBI:18420"/>
    </cofactor>
    <text evidence="9">Binds 1 Mg(2+) ion per subunit.</text>
</comment>
<dbReference type="InterPro" id="IPR006439">
    <property type="entry name" value="HAD-SF_hydro_IA"/>
</dbReference>
<dbReference type="EMBL" id="CP006905">
    <property type="protein sequence ID" value="AIY83562.1"/>
    <property type="molecule type" value="Genomic_DNA"/>
</dbReference>
<comment type="similarity">
    <text evidence="9">Belongs to the HAD-like hydrolase superfamily. PhnX family.</text>
</comment>
<comment type="subunit">
    <text evidence="1 9">Homodimer.</text>
</comment>
<dbReference type="GO" id="GO:0000287">
    <property type="term" value="F:magnesium ion binding"/>
    <property type="evidence" value="ECO:0007669"/>
    <property type="project" value="UniProtKB-UniRule"/>
</dbReference>
<feature type="binding site" evidence="9">
    <location>
        <position position="15"/>
    </location>
    <ligand>
        <name>Mg(2+)</name>
        <dbReference type="ChEBI" id="CHEBI:18420"/>
    </ligand>
</feature>
<dbReference type="STRING" id="1561.NPD11_2311"/>
<dbReference type="GO" id="GO:0006281">
    <property type="term" value="P:DNA repair"/>
    <property type="evidence" value="ECO:0007669"/>
    <property type="project" value="TreeGrafter"/>
</dbReference>
<evidence type="ECO:0000313" key="10">
    <source>
        <dbReference type="EMBL" id="AIY83562.1"/>
    </source>
</evidence>
<keyword evidence="3 9" id="KW-0378">Hydrolase</keyword>
<evidence type="ECO:0000256" key="2">
    <source>
        <dbReference type="ARBA" id="ARBA00022723"/>
    </source>
</evidence>
<accession>A0A0A7FVB1</accession>
<dbReference type="HAMAP" id="MF_01375">
    <property type="entry name" value="PhnX"/>
    <property type="match status" value="1"/>
</dbReference>
<keyword evidence="4 9" id="KW-0460">Magnesium</keyword>
<dbReference type="HOGENOM" id="CLU_045011_12_0_9"/>
<keyword evidence="11" id="KW-1185">Reference proteome</keyword>
<evidence type="ECO:0000256" key="3">
    <source>
        <dbReference type="ARBA" id="ARBA00022801"/>
    </source>
</evidence>
<dbReference type="NCBIfam" id="TIGR01422">
    <property type="entry name" value="phosphonatase"/>
    <property type="match status" value="1"/>
</dbReference>
<dbReference type="SFLD" id="SFLDG01135">
    <property type="entry name" value="C1.5.6:_HAD__Beta-PGM__Phospha"/>
    <property type="match status" value="1"/>
</dbReference>
<evidence type="ECO:0000256" key="9">
    <source>
        <dbReference type="HAMAP-Rule" id="MF_01375"/>
    </source>
</evidence>
<dbReference type="KEGG" id="cbv:U729_679"/>
<evidence type="ECO:0000256" key="8">
    <source>
        <dbReference type="ARBA" id="ARBA00066472"/>
    </source>
</evidence>
<dbReference type="SFLD" id="SFLDG01129">
    <property type="entry name" value="C1.5:_HAD__Beta-PGM__Phosphata"/>
    <property type="match status" value="1"/>
</dbReference>
<evidence type="ECO:0000256" key="7">
    <source>
        <dbReference type="ARBA" id="ARBA00056573"/>
    </source>
</evidence>
<comment type="function">
    <text evidence="7 9">Involved in phosphonate degradation.</text>
</comment>
<keyword evidence="2 9" id="KW-0479">Metal-binding</keyword>
<evidence type="ECO:0000256" key="1">
    <source>
        <dbReference type="ARBA" id="ARBA00011738"/>
    </source>
</evidence>
<dbReference type="Gene3D" id="3.40.50.1000">
    <property type="entry name" value="HAD superfamily/HAD-like"/>
    <property type="match status" value="1"/>
</dbReference>
<organism evidence="10 11">
    <name type="scientific">Clostridium baratii str. Sullivan</name>
    <dbReference type="NCBI Taxonomy" id="1415775"/>
    <lineage>
        <taxon>Bacteria</taxon>
        <taxon>Bacillati</taxon>
        <taxon>Bacillota</taxon>
        <taxon>Clostridia</taxon>
        <taxon>Eubacteriales</taxon>
        <taxon>Clostridiaceae</taxon>
        <taxon>Clostridium</taxon>
    </lineage>
</organism>
<feature type="binding site" evidence="9">
    <location>
        <position position="13"/>
    </location>
    <ligand>
        <name>Mg(2+)</name>
        <dbReference type="ChEBI" id="CHEBI:18420"/>
    </ligand>
</feature>